<keyword evidence="3" id="KW-1185">Reference proteome</keyword>
<evidence type="ECO:0000313" key="3">
    <source>
        <dbReference type="Proteomes" id="UP001286313"/>
    </source>
</evidence>
<dbReference type="Proteomes" id="UP001286313">
    <property type="component" value="Unassembled WGS sequence"/>
</dbReference>
<proteinExistence type="predicted"/>
<name>A0AAE1BSX3_PETCI</name>
<protein>
    <submittedName>
        <fullName evidence="2">Uncharacterized protein</fullName>
    </submittedName>
</protein>
<accession>A0AAE1BSX3</accession>
<comment type="caution">
    <text evidence="2">The sequence shown here is derived from an EMBL/GenBank/DDBJ whole genome shotgun (WGS) entry which is preliminary data.</text>
</comment>
<organism evidence="2 3">
    <name type="scientific">Petrolisthes cinctipes</name>
    <name type="common">Flat porcelain crab</name>
    <dbReference type="NCBI Taxonomy" id="88211"/>
    <lineage>
        <taxon>Eukaryota</taxon>
        <taxon>Metazoa</taxon>
        <taxon>Ecdysozoa</taxon>
        <taxon>Arthropoda</taxon>
        <taxon>Crustacea</taxon>
        <taxon>Multicrustacea</taxon>
        <taxon>Malacostraca</taxon>
        <taxon>Eumalacostraca</taxon>
        <taxon>Eucarida</taxon>
        <taxon>Decapoda</taxon>
        <taxon>Pleocyemata</taxon>
        <taxon>Anomura</taxon>
        <taxon>Galatheoidea</taxon>
        <taxon>Porcellanidae</taxon>
        <taxon>Petrolisthes</taxon>
    </lineage>
</organism>
<reference evidence="2" key="1">
    <citation type="submission" date="2023-10" db="EMBL/GenBank/DDBJ databases">
        <title>Genome assemblies of two species of porcelain crab, Petrolisthes cinctipes and Petrolisthes manimaculis (Anomura: Porcellanidae).</title>
        <authorList>
            <person name="Angst P."/>
        </authorList>
    </citation>
    <scope>NUCLEOTIDE SEQUENCE</scope>
    <source>
        <strain evidence="2">PB745_01</strain>
        <tissue evidence="2">Gill</tissue>
    </source>
</reference>
<evidence type="ECO:0000256" key="1">
    <source>
        <dbReference type="SAM" id="MobiDB-lite"/>
    </source>
</evidence>
<dbReference type="AlphaFoldDB" id="A0AAE1BSX3"/>
<dbReference type="EMBL" id="JAWQEG010005889">
    <property type="protein sequence ID" value="KAK3856431.1"/>
    <property type="molecule type" value="Genomic_DNA"/>
</dbReference>
<sequence>MTAHCLLGWAPSHHRCRVASFQLLGTRTSESQALSFLGCYRVVVTMPRPKKGVRNLGQNLMRAREVLAMSKSEENTSDEASAGVASPITSPASQPTPTTTTPRPITIDQKKKRLSDEVKITKQQSSVEYIFLKKSDIEKFCDNVVCKKCFEKCTSKHLKSSIQVLC</sequence>
<feature type="compositionally biased region" description="Low complexity" evidence="1">
    <location>
        <begin position="86"/>
        <end position="104"/>
    </location>
</feature>
<gene>
    <name evidence="2" type="ORF">Pcinc_037251</name>
</gene>
<evidence type="ECO:0000313" key="2">
    <source>
        <dbReference type="EMBL" id="KAK3856431.1"/>
    </source>
</evidence>
<feature type="region of interest" description="Disordered" evidence="1">
    <location>
        <begin position="70"/>
        <end position="104"/>
    </location>
</feature>